<dbReference type="EMBL" id="AFNH02001240">
    <property type="protein sequence ID" value="EZG43569.1"/>
    <property type="molecule type" value="Genomic_DNA"/>
</dbReference>
<feature type="compositionally biased region" description="Basic and acidic residues" evidence="1">
    <location>
        <begin position="96"/>
        <end position="108"/>
    </location>
</feature>
<evidence type="ECO:0000313" key="3">
    <source>
        <dbReference type="Proteomes" id="UP000019763"/>
    </source>
</evidence>
<proteinExistence type="predicted"/>
<sequence>MSLIIQLKRKKASIPKLFEMKVPVITQAIYHPSIENSELLIDALDAIRSEGVISQRQRDRLLISIIAYGKDATMKRLEAGTLDRPLNIYAKSSRKKPGDNKTSKKSYDQKTSNSNQSNNYKGKKQYNNKNRRNSYKTTEATNNWTETSK</sequence>
<name>A0A023AY44_GRENI</name>
<feature type="region of interest" description="Disordered" evidence="1">
    <location>
        <begin position="86"/>
        <end position="149"/>
    </location>
</feature>
<dbReference type="AlphaFoldDB" id="A0A023AY44"/>
<organism evidence="2 3">
    <name type="scientific">Gregarina niphandrodes</name>
    <name type="common">Septate eugregarine</name>
    <dbReference type="NCBI Taxonomy" id="110365"/>
    <lineage>
        <taxon>Eukaryota</taxon>
        <taxon>Sar</taxon>
        <taxon>Alveolata</taxon>
        <taxon>Apicomplexa</taxon>
        <taxon>Conoidasida</taxon>
        <taxon>Gregarinasina</taxon>
        <taxon>Eugregarinorida</taxon>
        <taxon>Gregarinidae</taxon>
        <taxon>Gregarina</taxon>
    </lineage>
</organism>
<evidence type="ECO:0000256" key="1">
    <source>
        <dbReference type="SAM" id="MobiDB-lite"/>
    </source>
</evidence>
<feature type="compositionally biased region" description="Basic residues" evidence="1">
    <location>
        <begin position="121"/>
        <end position="134"/>
    </location>
</feature>
<comment type="caution">
    <text evidence="2">The sequence shown here is derived from an EMBL/GenBank/DDBJ whole genome shotgun (WGS) entry which is preliminary data.</text>
</comment>
<dbReference type="RefSeq" id="XP_011133200.1">
    <property type="nucleotide sequence ID" value="XM_011134898.1"/>
</dbReference>
<feature type="compositionally biased region" description="Polar residues" evidence="1">
    <location>
        <begin position="137"/>
        <end position="149"/>
    </location>
</feature>
<dbReference type="Proteomes" id="UP000019763">
    <property type="component" value="Unassembled WGS sequence"/>
</dbReference>
<protein>
    <submittedName>
        <fullName evidence="2">Uncharacterized protein</fullName>
    </submittedName>
</protein>
<reference evidence="2" key="1">
    <citation type="submission" date="2013-12" db="EMBL/GenBank/DDBJ databases">
        <authorList>
            <person name="Omoto C.K."/>
            <person name="Sibley D."/>
            <person name="Venepally P."/>
            <person name="Hadjithomas M."/>
            <person name="Karamycheva S."/>
            <person name="Brunk B."/>
            <person name="Roos D."/>
            <person name="Caler E."/>
            <person name="Lorenzi H."/>
        </authorList>
    </citation>
    <scope>NUCLEOTIDE SEQUENCE</scope>
</reference>
<dbReference type="VEuPathDB" id="CryptoDB:GNI_166210"/>
<keyword evidence="3" id="KW-1185">Reference proteome</keyword>
<gene>
    <name evidence="2" type="ORF">GNI_166210</name>
</gene>
<accession>A0A023AY44</accession>
<evidence type="ECO:0000313" key="2">
    <source>
        <dbReference type="EMBL" id="EZG43569.1"/>
    </source>
</evidence>
<dbReference type="GeneID" id="22915742"/>